<protein>
    <recommendedName>
        <fullName evidence="2">DUF6850 domain-containing protein</fullName>
    </recommendedName>
</protein>
<evidence type="ECO:0000313" key="3">
    <source>
        <dbReference type="EMBL" id="TFU86845.1"/>
    </source>
</evidence>
<dbReference type="Proteomes" id="UP000298285">
    <property type="component" value="Unassembled WGS sequence"/>
</dbReference>
<dbReference type="OrthoDB" id="662051at2"/>
<dbReference type="RefSeq" id="WP_135107476.1">
    <property type="nucleotide sequence ID" value="NZ_JADGKW010000010.1"/>
</dbReference>
<feature type="chain" id="PRO_5021209418" description="DUF6850 domain-containing protein" evidence="1">
    <location>
        <begin position="24"/>
        <end position="519"/>
    </location>
</feature>
<evidence type="ECO:0000259" key="2">
    <source>
        <dbReference type="Pfam" id="PF21012"/>
    </source>
</evidence>
<dbReference type="EMBL" id="SPPK01000010">
    <property type="protein sequence ID" value="TFU86845.1"/>
    <property type="molecule type" value="Genomic_DNA"/>
</dbReference>
<evidence type="ECO:0000256" key="1">
    <source>
        <dbReference type="SAM" id="SignalP"/>
    </source>
</evidence>
<keyword evidence="1" id="KW-0732">Signal</keyword>
<gene>
    <name evidence="3" type="ORF">E4T88_16880</name>
</gene>
<feature type="signal peptide" evidence="1">
    <location>
        <begin position="1"/>
        <end position="23"/>
    </location>
</feature>
<comment type="caution">
    <text evidence="3">The sequence shown here is derived from an EMBL/GenBank/DDBJ whole genome shotgun (WGS) entry which is preliminary data.</text>
</comment>
<accession>A0A4Y9IJV3</accession>
<reference evidence="3 4" key="1">
    <citation type="submission" date="2019-03" db="EMBL/GenBank/DDBJ databases">
        <title>Diversity of the mouse oral microbiome.</title>
        <authorList>
            <person name="Joseph S."/>
            <person name="Aduse-Opoku J."/>
            <person name="Curtis M."/>
            <person name="Wade W."/>
            <person name="Hashim A."/>
        </authorList>
    </citation>
    <scope>NUCLEOTIDE SEQUENCE [LARGE SCALE GENOMIC DNA]</scope>
    <source>
        <strain evidence="3 4">P11</strain>
    </source>
</reference>
<name>A0A4Y9IJV3_9BACT</name>
<dbReference type="AlphaFoldDB" id="A0A4Y9IJV3"/>
<dbReference type="InterPro" id="IPR049236">
    <property type="entry name" value="DUF6850"/>
</dbReference>
<organism evidence="3 4">
    <name type="scientific">Dysgonomonas mossii</name>
    <dbReference type="NCBI Taxonomy" id="163665"/>
    <lineage>
        <taxon>Bacteria</taxon>
        <taxon>Pseudomonadati</taxon>
        <taxon>Bacteroidota</taxon>
        <taxon>Bacteroidia</taxon>
        <taxon>Bacteroidales</taxon>
        <taxon>Dysgonomonadaceae</taxon>
        <taxon>Dysgonomonas</taxon>
    </lineage>
</organism>
<evidence type="ECO:0000313" key="4">
    <source>
        <dbReference type="Proteomes" id="UP000298285"/>
    </source>
</evidence>
<feature type="domain" description="DUF6850" evidence="2">
    <location>
        <begin position="51"/>
        <end position="519"/>
    </location>
</feature>
<sequence>MEHKIKNIIALSVSLVVSVSLFAQEGDGLNTPAAYEQMKIRNQWHNTTNSAGLFLDRPKNYTELNVGYELYTGSFHRPQEGENGNNLNVGAEGSVVVNKIYMWGKFDYTRSTIKDANFNSSIIDPFRGMPYILADVNKSEWRNQSYDFSFKVASPKQWNKLSLGIEGGYVAKSGAKQRDIRAENYYYTATIKPGIAYSINDQHHVGVNFEYYSLKEESKNSIVNAADYKQYYELFGLGSAYSQLGSGKTTNYEGNNVGGGLQYNYQGIVNLLLSGTYNLKVEDVSFSFTDPLDQGTTKDKIWNTKLQLYKDVNNVTHFISADYTNRKIDGIEYITQYDTQNGYVTLGKFVKSNYKTQIVVLDYDLSINNNQSHEYLWKFGAGVKYSDKKDVYLLPYSEKNAQNIAYQLRAKRNFILSNNALMKRFLLAADYSYSRNISGKYDYNGSYPTYPVVTLLEAVDAAYLRSDFYSIGAAATYSQKIKETLLPSVYLKAEFRYTKAIASQFSNRHNLLVSFGFNF</sequence>
<dbReference type="Pfam" id="PF21012">
    <property type="entry name" value="DUF6850"/>
    <property type="match status" value="1"/>
</dbReference>
<proteinExistence type="predicted"/>